<organism evidence="1 2">
    <name type="scientific">Brassica cretica</name>
    <name type="common">Mustard</name>
    <dbReference type="NCBI Taxonomy" id="69181"/>
    <lineage>
        <taxon>Eukaryota</taxon>
        <taxon>Viridiplantae</taxon>
        <taxon>Streptophyta</taxon>
        <taxon>Embryophyta</taxon>
        <taxon>Tracheophyta</taxon>
        <taxon>Spermatophyta</taxon>
        <taxon>Magnoliopsida</taxon>
        <taxon>eudicotyledons</taxon>
        <taxon>Gunneridae</taxon>
        <taxon>Pentapetalae</taxon>
        <taxon>rosids</taxon>
        <taxon>malvids</taxon>
        <taxon>Brassicales</taxon>
        <taxon>Brassicaceae</taxon>
        <taxon>Brassiceae</taxon>
        <taxon>Brassica</taxon>
    </lineage>
</organism>
<dbReference type="EMBL" id="QGKX02001521">
    <property type="protein sequence ID" value="KAF3512011.1"/>
    <property type="molecule type" value="Genomic_DNA"/>
</dbReference>
<sequence length="49" mass="5556">MVRNQDEDLEGIKRVWFLTSETASEVGLPNRSRCQFVDPRLETMSGLSG</sequence>
<gene>
    <name evidence="1" type="ORF">F2Q69_00009871</name>
</gene>
<proteinExistence type="predicted"/>
<dbReference type="Proteomes" id="UP000712600">
    <property type="component" value="Unassembled WGS sequence"/>
</dbReference>
<reference evidence="1" key="1">
    <citation type="submission" date="2019-12" db="EMBL/GenBank/DDBJ databases">
        <title>Genome sequencing and annotation of Brassica cretica.</title>
        <authorList>
            <person name="Studholme D.J."/>
            <person name="Sarris P."/>
        </authorList>
    </citation>
    <scope>NUCLEOTIDE SEQUENCE</scope>
    <source>
        <strain evidence="1">PFS-109/04</strain>
        <tissue evidence="1">Leaf</tissue>
    </source>
</reference>
<evidence type="ECO:0000313" key="2">
    <source>
        <dbReference type="Proteomes" id="UP000712600"/>
    </source>
</evidence>
<dbReference type="AlphaFoldDB" id="A0A8S9PCV7"/>
<comment type="caution">
    <text evidence="1">The sequence shown here is derived from an EMBL/GenBank/DDBJ whole genome shotgun (WGS) entry which is preliminary data.</text>
</comment>
<protein>
    <submittedName>
        <fullName evidence="1">Uncharacterized protein</fullName>
    </submittedName>
</protein>
<evidence type="ECO:0000313" key="1">
    <source>
        <dbReference type="EMBL" id="KAF3512011.1"/>
    </source>
</evidence>
<name>A0A8S9PCV7_BRACR</name>
<accession>A0A8S9PCV7</accession>